<keyword evidence="2" id="KW-0285">Flavoprotein</keyword>
<keyword evidence="3" id="KW-0274">FAD</keyword>
<evidence type="ECO:0000256" key="4">
    <source>
        <dbReference type="ARBA" id="ARBA00023002"/>
    </source>
</evidence>
<sequence length="383" mass="42620">MIGINKYAFLLQNFIDIVDTFWTQSERFGTEIFTETVTKVDFSSRPFKLFMDLRTVLADAVIISTRAVVKRLSFVGSGEGAGGFWNRGISACAVCDGAALIFKNKPLVVIGGGDSAMEKVYIIHRCDTFRASKIMQQRALSKPKIELIWNSVVEAYGDENGKGVLGGLKVKNVIVSGDVSDLKISGLFFAIGHEPATKFLDGQLELDEDGYVVTKPGTTKTSVLLYEALSSSEVLTLEIYAYFEWANLSISSINLFVLISILGLFELLLDAPAPMPKDTNLDVIRVLAEVIKENFLVVFYMISYLQDMYDCSIEQAVGGVFYKSSELISLYNNLLSCRWHEQQKKLTKSHQAVIQLAAKGKVQVHERMNNTINPTIGRRTFNQ</sequence>
<keyword evidence="5" id="KW-1015">Disulfide bond</keyword>
<comment type="caution">
    <text evidence="8">The sequence shown here is derived from an EMBL/GenBank/DDBJ whole genome shotgun (WGS) entry which is preliminary data.</text>
</comment>
<keyword evidence="4" id="KW-0560">Oxidoreductase</keyword>
<evidence type="ECO:0000256" key="3">
    <source>
        <dbReference type="ARBA" id="ARBA00022827"/>
    </source>
</evidence>
<dbReference type="PROSITE" id="PS00573">
    <property type="entry name" value="PYRIDINE_REDOX_2"/>
    <property type="match status" value="1"/>
</dbReference>
<evidence type="ECO:0000313" key="10">
    <source>
        <dbReference type="Proteomes" id="UP000824890"/>
    </source>
</evidence>
<dbReference type="InterPro" id="IPR036188">
    <property type="entry name" value="FAD/NAD-bd_sf"/>
</dbReference>
<evidence type="ECO:0000256" key="6">
    <source>
        <dbReference type="ARBA" id="ARBA00023284"/>
    </source>
</evidence>
<dbReference type="EMBL" id="JAGKQM010000933">
    <property type="protein sequence ID" value="KAH0852922.1"/>
    <property type="molecule type" value="Genomic_DNA"/>
</dbReference>
<evidence type="ECO:0000313" key="9">
    <source>
        <dbReference type="EMBL" id="KAH0852959.1"/>
    </source>
</evidence>
<dbReference type="PRINTS" id="PR00469">
    <property type="entry name" value="PNDRDTASEII"/>
</dbReference>
<keyword evidence="10" id="KW-1185">Reference proteome</keyword>
<dbReference type="SUPFAM" id="SSF51905">
    <property type="entry name" value="FAD/NAD(P)-binding domain"/>
    <property type="match status" value="1"/>
</dbReference>
<dbReference type="EMBL" id="JAGKQM010000932">
    <property type="protein sequence ID" value="KAH0852959.1"/>
    <property type="molecule type" value="Genomic_DNA"/>
</dbReference>
<feature type="domain" description="FAD/NAD(P)-binding" evidence="7">
    <location>
        <begin position="31"/>
        <end position="216"/>
    </location>
</feature>
<name>A0ABQ7XAE5_BRANA</name>
<gene>
    <name evidence="9" type="ORF">HID58_093591</name>
    <name evidence="8" type="ORF">HID58_093599</name>
</gene>
<dbReference type="PRINTS" id="PR00368">
    <property type="entry name" value="FADPNR"/>
</dbReference>
<accession>A0ABQ7XAE5</accession>
<evidence type="ECO:0000259" key="7">
    <source>
        <dbReference type="Pfam" id="PF07992"/>
    </source>
</evidence>
<dbReference type="InterPro" id="IPR050097">
    <property type="entry name" value="Ferredoxin-NADP_redctase_2"/>
</dbReference>
<evidence type="ECO:0000256" key="2">
    <source>
        <dbReference type="ARBA" id="ARBA00022630"/>
    </source>
</evidence>
<protein>
    <recommendedName>
        <fullName evidence="7">FAD/NAD(P)-binding domain-containing protein</fullName>
    </recommendedName>
</protein>
<comment type="similarity">
    <text evidence="1">Belongs to the class-II pyridine nucleotide-disulfide oxidoreductase family.</text>
</comment>
<dbReference type="Gene3D" id="3.50.50.60">
    <property type="entry name" value="FAD/NAD(P)-binding domain"/>
    <property type="match status" value="2"/>
</dbReference>
<organism evidence="8 10">
    <name type="scientific">Brassica napus</name>
    <name type="common">Rape</name>
    <dbReference type="NCBI Taxonomy" id="3708"/>
    <lineage>
        <taxon>Eukaryota</taxon>
        <taxon>Viridiplantae</taxon>
        <taxon>Streptophyta</taxon>
        <taxon>Embryophyta</taxon>
        <taxon>Tracheophyta</taxon>
        <taxon>Spermatophyta</taxon>
        <taxon>Magnoliopsida</taxon>
        <taxon>eudicotyledons</taxon>
        <taxon>Gunneridae</taxon>
        <taxon>Pentapetalae</taxon>
        <taxon>rosids</taxon>
        <taxon>malvids</taxon>
        <taxon>Brassicales</taxon>
        <taxon>Brassicaceae</taxon>
        <taxon>Brassiceae</taxon>
        <taxon>Brassica</taxon>
    </lineage>
</organism>
<dbReference type="Proteomes" id="UP000824890">
    <property type="component" value="Unassembled WGS sequence"/>
</dbReference>
<proteinExistence type="inferred from homology"/>
<evidence type="ECO:0000256" key="1">
    <source>
        <dbReference type="ARBA" id="ARBA00009333"/>
    </source>
</evidence>
<dbReference type="InterPro" id="IPR023753">
    <property type="entry name" value="FAD/NAD-binding_dom"/>
</dbReference>
<evidence type="ECO:0000256" key="5">
    <source>
        <dbReference type="ARBA" id="ARBA00023157"/>
    </source>
</evidence>
<dbReference type="Pfam" id="PF07992">
    <property type="entry name" value="Pyr_redox_2"/>
    <property type="match status" value="1"/>
</dbReference>
<evidence type="ECO:0000313" key="8">
    <source>
        <dbReference type="EMBL" id="KAH0852922.1"/>
    </source>
</evidence>
<reference evidence="8 10" key="1">
    <citation type="submission" date="2021-05" db="EMBL/GenBank/DDBJ databases">
        <title>Genome Assembly of Synthetic Allotetraploid Brassica napus Reveals Homoeologous Exchanges between Subgenomes.</title>
        <authorList>
            <person name="Davis J.T."/>
        </authorList>
    </citation>
    <scope>NUCLEOTIDE SEQUENCE [LARGE SCALE GENOMIC DNA]</scope>
    <source>
        <strain evidence="10">cv. Da-Ae</strain>
        <tissue evidence="8">Seedling</tissue>
    </source>
</reference>
<dbReference type="PANTHER" id="PTHR48105">
    <property type="entry name" value="THIOREDOXIN REDUCTASE 1-RELATED-RELATED"/>
    <property type="match status" value="1"/>
</dbReference>
<dbReference type="InterPro" id="IPR008255">
    <property type="entry name" value="Pyr_nucl-diS_OxRdtase_2_AS"/>
</dbReference>
<keyword evidence="6" id="KW-0676">Redox-active center</keyword>